<protein>
    <submittedName>
        <fullName evidence="3">Uncharacterized protein</fullName>
    </submittedName>
</protein>
<dbReference type="EMBL" id="CAADFX010000167">
    <property type="protein sequence ID" value="VFK62042.1"/>
    <property type="molecule type" value="Genomic_DNA"/>
</dbReference>
<proteinExistence type="predicted"/>
<reference evidence="3" key="1">
    <citation type="submission" date="2019-02" db="EMBL/GenBank/DDBJ databases">
        <authorList>
            <person name="Gruber-Vodicka R. H."/>
            <person name="Seah K. B. B."/>
        </authorList>
    </citation>
    <scope>NUCLEOTIDE SEQUENCE</scope>
    <source>
        <strain evidence="3">BECK_BY1</strain>
        <strain evidence="2">BECK_BY2</strain>
        <strain evidence="1">BECK_BY3</strain>
    </source>
</reference>
<dbReference type="AlphaFoldDB" id="A0A451A7N5"/>
<sequence>MMRNVYHHERFSNKDTSGSRISRRHLGCRIFNQIQRGLNNLGISDDRADCLSSGRHSGCVVFIDVDMALPVDLDLDAIRQLSKRNSPLIS</sequence>
<name>A0A451A7N5_9GAMM</name>
<evidence type="ECO:0000313" key="2">
    <source>
        <dbReference type="EMBL" id="VFK59307.1"/>
    </source>
</evidence>
<accession>A0A451A7N5</accession>
<evidence type="ECO:0000313" key="3">
    <source>
        <dbReference type="EMBL" id="VFK62042.1"/>
    </source>
</evidence>
<dbReference type="EMBL" id="CAADFV010000053">
    <property type="protein sequence ID" value="VFK59307.1"/>
    <property type="molecule type" value="Genomic_DNA"/>
</dbReference>
<organism evidence="3">
    <name type="scientific">Candidatus Kentrum sp. TUN</name>
    <dbReference type="NCBI Taxonomy" id="2126343"/>
    <lineage>
        <taxon>Bacteria</taxon>
        <taxon>Pseudomonadati</taxon>
        <taxon>Pseudomonadota</taxon>
        <taxon>Gammaproteobacteria</taxon>
        <taxon>Candidatus Kentrum</taxon>
    </lineage>
</organism>
<evidence type="ECO:0000313" key="1">
    <source>
        <dbReference type="EMBL" id="VFK54706.1"/>
    </source>
</evidence>
<dbReference type="EMBL" id="CAADFY010000050">
    <property type="protein sequence ID" value="VFK54706.1"/>
    <property type="molecule type" value="Genomic_DNA"/>
</dbReference>
<gene>
    <name evidence="3" type="ORF">BECKTUN1418D_GA0071000_11673</name>
    <name evidence="2" type="ORF">BECKTUN1418E_GA0071001_10533</name>
    <name evidence="1" type="ORF">BECKTUN1418F_GA0071002_105015</name>
</gene>